<name>A0A6J7XKC6_9CAUD</name>
<dbReference type="SUPFAM" id="SSF56300">
    <property type="entry name" value="Metallo-dependent phosphatases"/>
    <property type="match status" value="1"/>
</dbReference>
<sequence length="253" mass="27725">MSKPVTFVFASDSHGDMADPQALDALWAFCKDYKPDVRVAGGDHYDFRALRRGVGNNDAESGESLKADIEAGNDFMRRFRPTVWLYGNHEHRLDNLISTSSSALVRDYCQDIKDAINANAKAAGCKTILPYHADRGVYRLGPVAMVHGYAYGINATTLQGLHYAEHGGALIHGHTHNLASIALTQHGSGNAFSAGCLCLKEEMGYASHRLATARWGSGFVAGVVDGRNWKAWLVHKVGSQWVWQTGLRFYSPT</sequence>
<evidence type="ECO:0000313" key="3">
    <source>
        <dbReference type="EMBL" id="CAB4174346.1"/>
    </source>
</evidence>
<accession>A0A6J7XKC6</accession>
<evidence type="ECO:0000259" key="1">
    <source>
        <dbReference type="Pfam" id="PF00149"/>
    </source>
</evidence>
<dbReference type="EMBL" id="LR796908">
    <property type="protein sequence ID" value="CAB4174346.1"/>
    <property type="molecule type" value="Genomic_DNA"/>
</dbReference>
<dbReference type="GO" id="GO:0016787">
    <property type="term" value="F:hydrolase activity"/>
    <property type="evidence" value="ECO:0007669"/>
    <property type="project" value="InterPro"/>
</dbReference>
<organism evidence="4">
    <name type="scientific">uncultured Caudovirales phage</name>
    <dbReference type="NCBI Taxonomy" id="2100421"/>
    <lineage>
        <taxon>Viruses</taxon>
        <taxon>Duplodnaviria</taxon>
        <taxon>Heunggongvirae</taxon>
        <taxon>Uroviricota</taxon>
        <taxon>Caudoviricetes</taxon>
        <taxon>Peduoviridae</taxon>
        <taxon>Maltschvirus</taxon>
        <taxon>Maltschvirus maltsch</taxon>
    </lineage>
</organism>
<dbReference type="InterPro" id="IPR004843">
    <property type="entry name" value="Calcineurin-like_PHP"/>
</dbReference>
<reference evidence="4" key="1">
    <citation type="submission" date="2020-05" db="EMBL/GenBank/DDBJ databases">
        <authorList>
            <person name="Chiriac C."/>
            <person name="Salcher M."/>
            <person name="Ghai R."/>
            <person name="Kavagutti S V."/>
        </authorList>
    </citation>
    <scope>NUCLEOTIDE SEQUENCE</scope>
</reference>
<dbReference type="EMBL" id="LR798421">
    <property type="protein sequence ID" value="CAB5230455.1"/>
    <property type="molecule type" value="Genomic_DNA"/>
</dbReference>
<protein>
    <recommendedName>
        <fullName evidence="1">Calcineurin-like phosphoesterase domain-containing protein</fullName>
    </recommendedName>
</protein>
<dbReference type="InterPro" id="IPR029052">
    <property type="entry name" value="Metallo-depent_PP-like"/>
</dbReference>
<gene>
    <name evidence="4" type="ORF">UFOVP1572_12</name>
    <name evidence="2" type="ORF">UFOVP644_35</name>
    <name evidence="3" type="ORF">UFOVP958_43</name>
</gene>
<proteinExistence type="predicted"/>
<dbReference type="Pfam" id="PF00149">
    <property type="entry name" value="Metallophos"/>
    <property type="match status" value="1"/>
</dbReference>
<feature type="domain" description="Calcineurin-like phosphoesterase" evidence="1">
    <location>
        <begin position="6"/>
        <end position="177"/>
    </location>
</feature>
<dbReference type="EMBL" id="LR796621">
    <property type="protein sequence ID" value="CAB4154823.1"/>
    <property type="molecule type" value="Genomic_DNA"/>
</dbReference>
<evidence type="ECO:0000313" key="2">
    <source>
        <dbReference type="EMBL" id="CAB4154823.1"/>
    </source>
</evidence>
<evidence type="ECO:0000313" key="4">
    <source>
        <dbReference type="EMBL" id="CAB5230455.1"/>
    </source>
</evidence>